<evidence type="ECO:0008006" key="8">
    <source>
        <dbReference type="Google" id="ProtNLM"/>
    </source>
</evidence>
<dbReference type="Pfam" id="PF00083">
    <property type="entry name" value="Sugar_tr"/>
    <property type="match status" value="1"/>
</dbReference>
<name>A0A5N5WYC5_9EURO</name>
<dbReference type="PANTHER" id="PTHR48022">
    <property type="entry name" value="PLASTIDIC GLUCOSE TRANSPORTER 4"/>
    <property type="match status" value="1"/>
</dbReference>
<dbReference type="InterPro" id="IPR036259">
    <property type="entry name" value="MFS_trans_sf"/>
</dbReference>
<proteinExistence type="predicted"/>
<keyword evidence="7" id="KW-1185">Reference proteome</keyword>
<dbReference type="OrthoDB" id="6612291at2759"/>
<dbReference type="GO" id="GO:0005351">
    <property type="term" value="F:carbohydrate:proton symporter activity"/>
    <property type="evidence" value="ECO:0007669"/>
    <property type="project" value="TreeGrafter"/>
</dbReference>
<feature type="transmembrane region" description="Helical" evidence="5">
    <location>
        <begin position="12"/>
        <end position="37"/>
    </location>
</feature>
<evidence type="ECO:0000313" key="7">
    <source>
        <dbReference type="Proteomes" id="UP000326565"/>
    </source>
</evidence>
<dbReference type="Proteomes" id="UP000326565">
    <property type="component" value="Unassembled WGS sequence"/>
</dbReference>
<evidence type="ECO:0000313" key="6">
    <source>
        <dbReference type="EMBL" id="KAB8073511.1"/>
    </source>
</evidence>
<accession>A0A5N5WYC5</accession>
<reference evidence="6 7" key="1">
    <citation type="submission" date="2019-04" db="EMBL/GenBank/DDBJ databases">
        <title>Friends and foes A comparative genomics study of 23 Aspergillus species from section Flavi.</title>
        <authorList>
            <consortium name="DOE Joint Genome Institute"/>
            <person name="Kjaerbolling I."/>
            <person name="Vesth T."/>
            <person name="Frisvad J.C."/>
            <person name="Nybo J.L."/>
            <person name="Theobald S."/>
            <person name="Kildgaard S."/>
            <person name="Isbrandt T."/>
            <person name="Kuo A."/>
            <person name="Sato A."/>
            <person name="Lyhne E.K."/>
            <person name="Kogle M.E."/>
            <person name="Wiebenga A."/>
            <person name="Kun R.S."/>
            <person name="Lubbers R.J."/>
            <person name="Makela M.R."/>
            <person name="Barry K."/>
            <person name="Chovatia M."/>
            <person name="Clum A."/>
            <person name="Daum C."/>
            <person name="Haridas S."/>
            <person name="He G."/>
            <person name="LaButti K."/>
            <person name="Lipzen A."/>
            <person name="Mondo S."/>
            <person name="Riley R."/>
            <person name="Salamov A."/>
            <person name="Simmons B.A."/>
            <person name="Magnuson J.K."/>
            <person name="Henrissat B."/>
            <person name="Mortensen U.H."/>
            <person name="Larsen T.O."/>
            <person name="Devries R.P."/>
            <person name="Grigoriev I.V."/>
            <person name="Machida M."/>
            <person name="Baker S.E."/>
            <person name="Andersen M.R."/>
        </authorList>
    </citation>
    <scope>NUCLEOTIDE SEQUENCE [LARGE SCALE GENOMIC DNA]</scope>
    <source>
        <strain evidence="6 7">CBS 151.66</strain>
    </source>
</reference>
<organism evidence="6 7">
    <name type="scientific">Aspergillus leporis</name>
    <dbReference type="NCBI Taxonomy" id="41062"/>
    <lineage>
        <taxon>Eukaryota</taxon>
        <taxon>Fungi</taxon>
        <taxon>Dikarya</taxon>
        <taxon>Ascomycota</taxon>
        <taxon>Pezizomycotina</taxon>
        <taxon>Eurotiomycetes</taxon>
        <taxon>Eurotiomycetidae</taxon>
        <taxon>Eurotiales</taxon>
        <taxon>Aspergillaceae</taxon>
        <taxon>Aspergillus</taxon>
        <taxon>Aspergillus subgen. Circumdati</taxon>
    </lineage>
</organism>
<keyword evidence="4 5" id="KW-0472">Membrane</keyword>
<dbReference type="PANTHER" id="PTHR48022:SF2">
    <property type="entry name" value="PLASTIDIC GLUCOSE TRANSPORTER 4"/>
    <property type="match status" value="1"/>
</dbReference>
<dbReference type="InterPro" id="IPR050360">
    <property type="entry name" value="MFS_Sugar_Transporters"/>
</dbReference>
<protein>
    <recommendedName>
        <fullName evidence="8">Major facilitator superfamily domain-containing protein</fullName>
    </recommendedName>
</protein>
<dbReference type="AlphaFoldDB" id="A0A5N5WYC5"/>
<gene>
    <name evidence="6" type="ORF">BDV29DRAFT_175251</name>
</gene>
<keyword evidence="2 5" id="KW-0812">Transmembrane</keyword>
<keyword evidence="3 5" id="KW-1133">Transmembrane helix</keyword>
<dbReference type="SUPFAM" id="SSF103473">
    <property type="entry name" value="MFS general substrate transporter"/>
    <property type="match status" value="1"/>
</dbReference>
<dbReference type="Gene3D" id="1.20.1250.20">
    <property type="entry name" value="MFS general substrate transporter like domains"/>
    <property type="match status" value="1"/>
</dbReference>
<dbReference type="EMBL" id="ML732225">
    <property type="protein sequence ID" value="KAB8073511.1"/>
    <property type="molecule type" value="Genomic_DNA"/>
</dbReference>
<sequence>MACGREPRIQRNYAIVIFPYLFYVFFNISWGVAAWTYPSKIVPLRVKGNALATSANCTMRYIVAQASPPAADAIGWGLYVVYAVIYA</sequence>
<evidence type="ECO:0000256" key="4">
    <source>
        <dbReference type="ARBA" id="ARBA00023136"/>
    </source>
</evidence>
<dbReference type="GO" id="GO:0016020">
    <property type="term" value="C:membrane"/>
    <property type="evidence" value="ECO:0007669"/>
    <property type="project" value="UniProtKB-SubCell"/>
</dbReference>
<comment type="subcellular location">
    <subcellularLocation>
        <location evidence="1">Membrane</location>
        <topology evidence="1">Multi-pass membrane protein</topology>
    </subcellularLocation>
</comment>
<evidence type="ECO:0000256" key="3">
    <source>
        <dbReference type="ARBA" id="ARBA00022989"/>
    </source>
</evidence>
<evidence type="ECO:0000256" key="5">
    <source>
        <dbReference type="SAM" id="Phobius"/>
    </source>
</evidence>
<evidence type="ECO:0000256" key="2">
    <source>
        <dbReference type="ARBA" id="ARBA00022692"/>
    </source>
</evidence>
<dbReference type="InterPro" id="IPR005828">
    <property type="entry name" value="MFS_sugar_transport-like"/>
</dbReference>
<evidence type="ECO:0000256" key="1">
    <source>
        <dbReference type="ARBA" id="ARBA00004141"/>
    </source>
</evidence>